<reference evidence="1" key="1">
    <citation type="submission" date="2021-01" db="EMBL/GenBank/DDBJ databases">
        <title>Diatom-associated Roseobacters Show Island Model of Population Structure.</title>
        <authorList>
            <person name="Qu L."/>
            <person name="Feng X."/>
            <person name="Chen Y."/>
            <person name="Li L."/>
            <person name="Wang X."/>
            <person name="Hu Z."/>
            <person name="Wang H."/>
            <person name="Luo H."/>
        </authorList>
    </citation>
    <scope>NUCLEOTIDE SEQUENCE</scope>
    <source>
        <strain evidence="1">SM26-45</strain>
    </source>
</reference>
<protein>
    <submittedName>
        <fullName evidence="1">Uncharacterized protein</fullName>
    </submittedName>
</protein>
<dbReference type="Proteomes" id="UP000809337">
    <property type="component" value="Unassembled WGS sequence"/>
</dbReference>
<dbReference type="AlphaFoldDB" id="A0A9Q2NTM6"/>
<evidence type="ECO:0000313" key="1">
    <source>
        <dbReference type="EMBL" id="MBM2356761.1"/>
    </source>
</evidence>
<evidence type="ECO:0000313" key="2">
    <source>
        <dbReference type="Proteomes" id="UP000809337"/>
    </source>
</evidence>
<gene>
    <name evidence="1" type="ORF">JQX14_19585</name>
</gene>
<dbReference type="RefSeq" id="WP_231035639.1">
    <property type="nucleotide sequence ID" value="NZ_JAJNGX010000020.1"/>
</dbReference>
<comment type="caution">
    <text evidence="1">The sequence shown here is derived from an EMBL/GenBank/DDBJ whole genome shotgun (WGS) entry which is preliminary data.</text>
</comment>
<dbReference type="EMBL" id="JAFBWN010000020">
    <property type="protein sequence ID" value="MBM2356761.1"/>
    <property type="molecule type" value="Genomic_DNA"/>
</dbReference>
<proteinExistence type="predicted"/>
<organism evidence="1 2">
    <name type="scientific">Pseudosulfitobacter pseudonitzschiae</name>
    <dbReference type="NCBI Taxonomy" id="1402135"/>
    <lineage>
        <taxon>Bacteria</taxon>
        <taxon>Pseudomonadati</taxon>
        <taxon>Pseudomonadota</taxon>
        <taxon>Alphaproteobacteria</taxon>
        <taxon>Rhodobacterales</taxon>
        <taxon>Roseobacteraceae</taxon>
        <taxon>Pseudosulfitobacter</taxon>
    </lineage>
</organism>
<name>A0A9Q2NTM6_9RHOB</name>
<accession>A0A9Q2NTM6</accession>
<sequence length="110" mass="11934">MKDINTIVAVTGKTSQRFMKVSASAEWLKAMKIEDAEHGRAVIVERAYKLLELQRLAGNEKIKASSFHFNTTGIPGASSLIPGMEVLSATQNYCCICNDANPPECACVPC</sequence>